<sequence length="144" mass="15257">MAAAAATQAPWKQSPAMTISHHWGNGLENAILIRRKSFAFDSRVTTVSSPNSGGRCFTVAASKSPNEEANSNADNRGLSSTSQEDLNFLLKLGAGSFVGAAAIKYGSILVPDITRPNITQALIMISTPVIVAVFILIKASRVRQ</sequence>
<gene>
    <name evidence="1" type="ORF">L2E82_02419</name>
</gene>
<name>A0ACB9H1R3_CICIN</name>
<reference evidence="2" key="1">
    <citation type="journal article" date="2022" name="Mol. Ecol. Resour.">
        <title>The genomes of chicory, endive, great burdock and yacon provide insights into Asteraceae palaeo-polyploidization history and plant inulin production.</title>
        <authorList>
            <person name="Fan W."/>
            <person name="Wang S."/>
            <person name="Wang H."/>
            <person name="Wang A."/>
            <person name="Jiang F."/>
            <person name="Liu H."/>
            <person name="Zhao H."/>
            <person name="Xu D."/>
            <person name="Zhang Y."/>
        </authorList>
    </citation>
    <scope>NUCLEOTIDE SEQUENCE [LARGE SCALE GENOMIC DNA]</scope>
    <source>
        <strain evidence="2">cv. Punajuju</strain>
    </source>
</reference>
<evidence type="ECO:0000313" key="1">
    <source>
        <dbReference type="EMBL" id="KAI3789619.1"/>
    </source>
</evidence>
<dbReference type="Proteomes" id="UP001055811">
    <property type="component" value="Linkage Group LG01"/>
</dbReference>
<dbReference type="EMBL" id="CM042009">
    <property type="protein sequence ID" value="KAI3789619.1"/>
    <property type="molecule type" value="Genomic_DNA"/>
</dbReference>
<organism evidence="1 2">
    <name type="scientific">Cichorium intybus</name>
    <name type="common">Chicory</name>
    <dbReference type="NCBI Taxonomy" id="13427"/>
    <lineage>
        <taxon>Eukaryota</taxon>
        <taxon>Viridiplantae</taxon>
        <taxon>Streptophyta</taxon>
        <taxon>Embryophyta</taxon>
        <taxon>Tracheophyta</taxon>
        <taxon>Spermatophyta</taxon>
        <taxon>Magnoliopsida</taxon>
        <taxon>eudicotyledons</taxon>
        <taxon>Gunneridae</taxon>
        <taxon>Pentapetalae</taxon>
        <taxon>asterids</taxon>
        <taxon>campanulids</taxon>
        <taxon>Asterales</taxon>
        <taxon>Asteraceae</taxon>
        <taxon>Cichorioideae</taxon>
        <taxon>Cichorieae</taxon>
        <taxon>Cichoriinae</taxon>
        <taxon>Cichorium</taxon>
    </lineage>
</organism>
<proteinExistence type="predicted"/>
<comment type="caution">
    <text evidence="1">The sequence shown here is derived from an EMBL/GenBank/DDBJ whole genome shotgun (WGS) entry which is preliminary data.</text>
</comment>
<protein>
    <submittedName>
        <fullName evidence="1">Uncharacterized protein</fullName>
    </submittedName>
</protein>
<evidence type="ECO:0000313" key="2">
    <source>
        <dbReference type="Proteomes" id="UP001055811"/>
    </source>
</evidence>
<keyword evidence="2" id="KW-1185">Reference proteome</keyword>
<reference evidence="1 2" key="2">
    <citation type="journal article" date="2022" name="Mol. Ecol. Resour.">
        <title>The genomes of chicory, endive, great burdock and yacon provide insights into Asteraceae paleo-polyploidization history and plant inulin production.</title>
        <authorList>
            <person name="Fan W."/>
            <person name="Wang S."/>
            <person name="Wang H."/>
            <person name="Wang A."/>
            <person name="Jiang F."/>
            <person name="Liu H."/>
            <person name="Zhao H."/>
            <person name="Xu D."/>
            <person name="Zhang Y."/>
        </authorList>
    </citation>
    <scope>NUCLEOTIDE SEQUENCE [LARGE SCALE GENOMIC DNA]</scope>
    <source>
        <strain evidence="2">cv. Punajuju</strain>
        <tissue evidence="1">Leaves</tissue>
    </source>
</reference>
<accession>A0ACB9H1R3</accession>